<reference evidence="3" key="1">
    <citation type="submission" date="2017-11" db="EMBL/GenBank/DDBJ databases">
        <authorList>
            <person name="Lima N.C."/>
            <person name="Parody-Merino A.M."/>
            <person name="Battley P.F."/>
            <person name="Fidler A.E."/>
            <person name="Prosdocimi F."/>
        </authorList>
    </citation>
    <scope>NUCLEOTIDE SEQUENCE [LARGE SCALE GENOMIC DNA]</scope>
</reference>
<dbReference type="AlphaFoldDB" id="A0A2I0URU5"/>
<dbReference type="Proteomes" id="UP000233556">
    <property type="component" value="Unassembled WGS sequence"/>
</dbReference>
<gene>
    <name evidence="2" type="ORF">llap_943</name>
</gene>
<accession>A0A2I0URU5</accession>
<sequence length="75" mass="8479">MQEKKKMETAMFFGPPKPHYGMGQDHKNLRSKSKLHLMLFDHIATILTISSKYGSEISSGSIVLTQTIVSVERLE</sequence>
<evidence type="ECO:0000313" key="3">
    <source>
        <dbReference type="Proteomes" id="UP000233556"/>
    </source>
</evidence>
<evidence type="ECO:0000256" key="1">
    <source>
        <dbReference type="SAM" id="MobiDB-lite"/>
    </source>
</evidence>
<name>A0A2I0URU5_LIMLA</name>
<dbReference type="EMBL" id="KZ505647">
    <property type="protein sequence ID" value="PKU48767.1"/>
    <property type="molecule type" value="Genomic_DNA"/>
</dbReference>
<organism evidence="2 3">
    <name type="scientific">Limosa lapponica baueri</name>
    <dbReference type="NCBI Taxonomy" id="1758121"/>
    <lineage>
        <taxon>Eukaryota</taxon>
        <taxon>Metazoa</taxon>
        <taxon>Chordata</taxon>
        <taxon>Craniata</taxon>
        <taxon>Vertebrata</taxon>
        <taxon>Euteleostomi</taxon>
        <taxon>Archelosauria</taxon>
        <taxon>Archosauria</taxon>
        <taxon>Dinosauria</taxon>
        <taxon>Saurischia</taxon>
        <taxon>Theropoda</taxon>
        <taxon>Coelurosauria</taxon>
        <taxon>Aves</taxon>
        <taxon>Neognathae</taxon>
        <taxon>Neoaves</taxon>
        <taxon>Charadriiformes</taxon>
        <taxon>Scolopacidae</taxon>
        <taxon>Limosa</taxon>
    </lineage>
</organism>
<proteinExistence type="predicted"/>
<keyword evidence="3" id="KW-1185">Reference proteome</keyword>
<protein>
    <submittedName>
        <fullName evidence="2">Uncharacterized protein</fullName>
    </submittedName>
</protein>
<reference evidence="3" key="2">
    <citation type="submission" date="2017-12" db="EMBL/GenBank/DDBJ databases">
        <title>Genome sequence of the Bar-tailed Godwit (Limosa lapponica baueri).</title>
        <authorList>
            <person name="Lima N.C.B."/>
            <person name="Parody-Merino A.M."/>
            <person name="Battley P.F."/>
            <person name="Fidler A.E."/>
            <person name="Prosdocimi F."/>
        </authorList>
    </citation>
    <scope>NUCLEOTIDE SEQUENCE [LARGE SCALE GENOMIC DNA]</scope>
</reference>
<feature type="region of interest" description="Disordered" evidence="1">
    <location>
        <begin position="1"/>
        <end position="26"/>
    </location>
</feature>
<evidence type="ECO:0000313" key="2">
    <source>
        <dbReference type="EMBL" id="PKU48767.1"/>
    </source>
</evidence>